<dbReference type="Gene3D" id="3.30.429.10">
    <property type="entry name" value="Macrophage Migration Inhibitory Factor"/>
    <property type="match status" value="1"/>
</dbReference>
<dbReference type="SUPFAM" id="SSF55331">
    <property type="entry name" value="Tautomerase/MIF"/>
    <property type="match status" value="1"/>
</dbReference>
<dbReference type="AlphaFoldDB" id="A0A4Q7V0U6"/>
<keyword evidence="2" id="KW-0413">Isomerase</keyword>
<proteinExistence type="inferred from homology"/>
<evidence type="ECO:0000256" key="1">
    <source>
        <dbReference type="ARBA" id="ARBA00006723"/>
    </source>
</evidence>
<name>A0A4Q7V0U6_PSEST</name>
<evidence type="ECO:0000313" key="4">
    <source>
        <dbReference type="EMBL" id="RZT87054.1"/>
    </source>
</evidence>
<dbReference type="Pfam" id="PF01361">
    <property type="entry name" value="Tautomerase"/>
    <property type="match status" value="1"/>
</dbReference>
<sequence>MPLIQVTLSKGRTPEQLKALGEALTAAAESSIGAKRESVRVVLTECEPDHWFVGGETLADLRASGER</sequence>
<dbReference type="Proteomes" id="UP000291591">
    <property type="component" value="Unassembled WGS sequence"/>
</dbReference>
<comment type="similarity">
    <text evidence="1">Belongs to the 4-oxalocrotonate tautomerase family.</text>
</comment>
<dbReference type="InterPro" id="IPR014347">
    <property type="entry name" value="Tautomerase/MIF_sf"/>
</dbReference>
<protein>
    <submittedName>
        <fullName evidence="4">4-oxalocrotonate tautomerase</fullName>
    </submittedName>
</protein>
<accession>A0A4Q7V0U6</accession>
<gene>
    <name evidence="4" type="ORF">EV383_3960</name>
</gene>
<dbReference type="NCBIfam" id="NF002571">
    <property type="entry name" value="PRK02220.1"/>
    <property type="match status" value="1"/>
</dbReference>
<dbReference type="OrthoDB" id="4965437at2"/>
<evidence type="ECO:0000313" key="5">
    <source>
        <dbReference type="Proteomes" id="UP000291591"/>
    </source>
</evidence>
<dbReference type="PANTHER" id="PTHR35530">
    <property type="entry name" value="TAUTOMERASE-RELATED"/>
    <property type="match status" value="1"/>
</dbReference>
<dbReference type="PANTHER" id="PTHR35530:SF1">
    <property type="entry name" value="2-HYDROXYMUCONATE TAUTOMERASE"/>
    <property type="match status" value="1"/>
</dbReference>
<reference evidence="4 5" key="1">
    <citation type="submission" date="2019-02" db="EMBL/GenBank/DDBJ databases">
        <title>Sequencing the genomes of 1000 actinobacteria strains.</title>
        <authorList>
            <person name="Klenk H.-P."/>
        </authorList>
    </citation>
    <scope>NUCLEOTIDE SEQUENCE [LARGE SCALE GENOMIC DNA]</scope>
    <source>
        <strain evidence="4 5">DSM 45779</strain>
    </source>
</reference>
<dbReference type="RefSeq" id="WP_130291255.1">
    <property type="nucleotide sequence ID" value="NZ_SHKL01000001.1"/>
</dbReference>
<evidence type="ECO:0000259" key="3">
    <source>
        <dbReference type="Pfam" id="PF01361"/>
    </source>
</evidence>
<evidence type="ECO:0000256" key="2">
    <source>
        <dbReference type="ARBA" id="ARBA00023235"/>
    </source>
</evidence>
<dbReference type="EMBL" id="SHKL01000001">
    <property type="protein sequence ID" value="RZT87054.1"/>
    <property type="molecule type" value="Genomic_DNA"/>
</dbReference>
<keyword evidence="5" id="KW-1185">Reference proteome</keyword>
<feature type="domain" description="4-oxalocrotonate tautomerase-like" evidence="3">
    <location>
        <begin position="2"/>
        <end position="60"/>
    </location>
</feature>
<dbReference type="InterPro" id="IPR004370">
    <property type="entry name" value="4-OT-like_dom"/>
</dbReference>
<dbReference type="GO" id="GO:0016853">
    <property type="term" value="F:isomerase activity"/>
    <property type="evidence" value="ECO:0007669"/>
    <property type="project" value="UniProtKB-KW"/>
</dbReference>
<comment type="caution">
    <text evidence="4">The sequence shown here is derived from an EMBL/GenBank/DDBJ whole genome shotgun (WGS) entry which is preliminary data.</text>
</comment>
<organism evidence="4 5">
    <name type="scientific">Pseudonocardia sediminis</name>
    <dbReference type="NCBI Taxonomy" id="1397368"/>
    <lineage>
        <taxon>Bacteria</taxon>
        <taxon>Bacillati</taxon>
        <taxon>Actinomycetota</taxon>
        <taxon>Actinomycetes</taxon>
        <taxon>Pseudonocardiales</taxon>
        <taxon>Pseudonocardiaceae</taxon>
        <taxon>Pseudonocardia</taxon>
    </lineage>
</organism>